<dbReference type="Gene3D" id="1.20.1270.210">
    <property type="match status" value="1"/>
</dbReference>
<keyword evidence="3" id="KW-1185">Reference proteome</keyword>
<comment type="caution">
    <text evidence="2">The sequence shown here is derived from an EMBL/GenBank/DDBJ whole genome shotgun (WGS) entry which is preliminary data.</text>
</comment>
<sequence>MDWKLGLGRPKAKEPAETRTTIENPTVPVSAENFLAFFGVQSANLPAVTIDNALTVPAVWAAVNFLSRTLAALPLHAYRKTKTGSERIGGMLATVVHDAPNPAQDSFKFRQWFWSQVFTGGRGLAWIERTPQGVEAIWPLDPSKTTISRRAGKVIYTCEGTEYPAADVIDVPFMLKADGLKHYGPIAQASKAIQLALAMNDYGSNFFAGGGVPPLVLEGPLPANGDAMNRAKADIKRAIDGAKGAGESVFPIPPGYKLNPVGLDPAKGQMVEARRFQVEEIARAWQMPPVFLQDLSKATFSNAEQQDLHLVKHLIGQWAEALEGEMNLKLFGRTARNRYVEHNLDGLLRGDYKTRMEGNARAIMTAQLTPNEARELDNRPPLPGGNKLLIQQATVPVDMAGEVPAAANDNTPPSGNEGEAEAA</sequence>
<dbReference type="InterPro" id="IPR006427">
    <property type="entry name" value="Portal_HK97"/>
</dbReference>
<dbReference type="Pfam" id="PF04860">
    <property type="entry name" value="Phage_portal"/>
    <property type="match status" value="1"/>
</dbReference>
<dbReference type="Proteomes" id="UP000435802">
    <property type="component" value="Unassembled WGS sequence"/>
</dbReference>
<evidence type="ECO:0000256" key="1">
    <source>
        <dbReference type="SAM" id="MobiDB-lite"/>
    </source>
</evidence>
<feature type="region of interest" description="Disordered" evidence="1">
    <location>
        <begin position="1"/>
        <end position="20"/>
    </location>
</feature>
<dbReference type="EMBL" id="WUMK01000004">
    <property type="protein sequence ID" value="MXN45913.1"/>
    <property type="molecule type" value="Genomic_DNA"/>
</dbReference>
<protein>
    <submittedName>
        <fullName evidence="2">Phage portal protein</fullName>
    </submittedName>
</protein>
<dbReference type="OrthoDB" id="7592047at2"/>
<accession>A0A6N8SBA5</accession>
<dbReference type="AlphaFoldDB" id="A0A6N8SBA5"/>
<proteinExistence type="predicted"/>
<name>A0A6N8SBA5_9HYPH</name>
<feature type="region of interest" description="Disordered" evidence="1">
    <location>
        <begin position="401"/>
        <end position="423"/>
    </location>
</feature>
<dbReference type="Gene3D" id="3.30.1120.70">
    <property type="match status" value="1"/>
</dbReference>
<dbReference type="NCBIfam" id="TIGR01537">
    <property type="entry name" value="portal_HK97"/>
    <property type="match status" value="1"/>
</dbReference>
<dbReference type="RefSeq" id="WP_160859478.1">
    <property type="nucleotide sequence ID" value="NZ_WUMK01000004.1"/>
</dbReference>
<dbReference type="InterPro" id="IPR006944">
    <property type="entry name" value="Phage/GTA_portal"/>
</dbReference>
<evidence type="ECO:0000313" key="3">
    <source>
        <dbReference type="Proteomes" id="UP000435802"/>
    </source>
</evidence>
<gene>
    <name evidence="2" type="ORF">GR138_11985</name>
</gene>
<dbReference type="Gene3D" id="3.40.140.120">
    <property type="match status" value="1"/>
</dbReference>
<evidence type="ECO:0000313" key="2">
    <source>
        <dbReference type="EMBL" id="MXN45913.1"/>
    </source>
</evidence>
<reference evidence="2 3" key="1">
    <citation type="submission" date="2019-12" db="EMBL/GenBank/DDBJ databases">
        <title>Shinella kummerowiae sp. nov., a symbiotic bacterium isolated from root nodules of the herbal legume Kummerowia stipulacea.</title>
        <authorList>
            <person name="Gao J."/>
        </authorList>
    </citation>
    <scope>NUCLEOTIDE SEQUENCE [LARGE SCALE GENOMIC DNA]</scope>
    <source>
        <strain evidence="2 3">CCBAU 25048</strain>
    </source>
</reference>
<organism evidence="2 3">
    <name type="scientific">Shinella kummerowiae</name>
    <dbReference type="NCBI Taxonomy" id="417745"/>
    <lineage>
        <taxon>Bacteria</taxon>
        <taxon>Pseudomonadati</taxon>
        <taxon>Pseudomonadota</taxon>
        <taxon>Alphaproteobacteria</taxon>
        <taxon>Hyphomicrobiales</taxon>
        <taxon>Rhizobiaceae</taxon>
        <taxon>Shinella</taxon>
    </lineage>
</organism>